<accession>A0ABN5T1V9</accession>
<dbReference type="RefSeq" id="WP_124757471.1">
    <property type="nucleotide sequence ID" value="NZ_CBCRWA010000002.1"/>
</dbReference>
<gene>
    <name evidence="2" type="ORF">EIB71_04200</name>
</gene>
<sequence length="73" mass="8538">MSLPEMTPVSSSNIESIGYDKQNQELYIKFLNQTIYVYKGVPQHEYQNLLEAPSQGSYLNRNFKNVYPYERIG</sequence>
<keyword evidence="3" id="KW-1185">Reference proteome</keyword>
<dbReference type="EMBL" id="CP034158">
    <property type="protein sequence ID" value="AZI66922.1"/>
    <property type="molecule type" value="Genomic_DNA"/>
</dbReference>
<organism evidence="2 3">
    <name type="scientific">Kaistella daneshvariae</name>
    <dbReference type="NCBI Taxonomy" id="2487074"/>
    <lineage>
        <taxon>Bacteria</taxon>
        <taxon>Pseudomonadati</taxon>
        <taxon>Bacteroidota</taxon>
        <taxon>Flavobacteriia</taxon>
        <taxon>Flavobacteriales</taxon>
        <taxon>Weeksellaceae</taxon>
        <taxon>Chryseobacterium group</taxon>
        <taxon>Kaistella</taxon>
    </lineage>
</organism>
<reference evidence="2 3" key="1">
    <citation type="submission" date="2018-11" db="EMBL/GenBank/DDBJ databases">
        <title>Proposal to divide the Flavobacteriaceae and reorganize its genera based on Amino Acid Identity values calculated from whole genome sequences.</title>
        <authorList>
            <person name="Nicholson A.C."/>
            <person name="Gulvik C.A."/>
            <person name="Whitney A.M."/>
            <person name="Humrighouse B.W."/>
            <person name="Bell M."/>
            <person name="Holmes B."/>
            <person name="Steigerwalt A.G."/>
            <person name="Villarma A."/>
            <person name="Sheth M."/>
            <person name="Batra D."/>
            <person name="Pryor J."/>
            <person name="Bernardet J.-F."/>
            <person name="Hugo C."/>
            <person name="Kampfer P."/>
            <person name="Newman J.D."/>
            <person name="McQuiston J.R."/>
        </authorList>
    </citation>
    <scope>NUCLEOTIDE SEQUENCE [LARGE SCALE GENOMIC DNA]</scope>
    <source>
        <strain evidence="2 3">H3001</strain>
    </source>
</reference>
<protein>
    <submittedName>
        <fullName evidence="2">KTSC domain-containing protein</fullName>
    </submittedName>
</protein>
<feature type="domain" description="KTSC" evidence="1">
    <location>
        <begin position="10"/>
        <end position="67"/>
    </location>
</feature>
<evidence type="ECO:0000313" key="3">
    <source>
        <dbReference type="Proteomes" id="UP000274483"/>
    </source>
</evidence>
<evidence type="ECO:0000313" key="2">
    <source>
        <dbReference type="EMBL" id="AZI66922.1"/>
    </source>
</evidence>
<name>A0ABN5T1V9_9FLAO</name>
<proteinExistence type="predicted"/>
<dbReference type="Pfam" id="PF13619">
    <property type="entry name" value="KTSC"/>
    <property type="match status" value="1"/>
</dbReference>
<dbReference type="InterPro" id="IPR025309">
    <property type="entry name" value="KTSC_dom"/>
</dbReference>
<dbReference type="Proteomes" id="UP000274483">
    <property type="component" value="Chromosome"/>
</dbReference>
<evidence type="ECO:0000259" key="1">
    <source>
        <dbReference type="Pfam" id="PF13619"/>
    </source>
</evidence>